<accession>A0A3N6MFI9</accession>
<name>A0A3N6MFI9_NATCH</name>
<dbReference type="AlphaFoldDB" id="A0A3N6MFI9"/>
<keyword evidence="1" id="KW-0812">Transmembrane</keyword>
<feature type="transmembrane region" description="Helical" evidence="1">
    <location>
        <begin position="35"/>
        <end position="52"/>
    </location>
</feature>
<gene>
    <name evidence="2" type="ORF">EA473_11560</name>
</gene>
<feature type="transmembrane region" description="Helical" evidence="1">
    <location>
        <begin position="58"/>
        <end position="76"/>
    </location>
</feature>
<evidence type="ECO:0000256" key="1">
    <source>
        <dbReference type="SAM" id="Phobius"/>
    </source>
</evidence>
<proteinExistence type="predicted"/>
<dbReference type="EMBL" id="REGA01000009">
    <property type="protein sequence ID" value="RQG94341.1"/>
    <property type="molecule type" value="Genomic_DNA"/>
</dbReference>
<organism evidence="2 3">
    <name type="scientific">Natrarchaeobius chitinivorans</name>
    <dbReference type="NCBI Taxonomy" id="1679083"/>
    <lineage>
        <taxon>Archaea</taxon>
        <taxon>Methanobacteriati</taxon>
        <taxon>Methanobacteriota</taxon>
        <taxon>Stenosarchaea group</taxon>
        <taxon>Halobacteria</taxon>
        <taxon>Halobacteriales</taxon>
        <taxon>Natrialbaceae</taxon>
        <taxon>Natrarchaeobius</taxon>
    </lineage>
</organism>
<reference evidence="2 3" key="1">
    <citation type="submission" date="2018-10" db="EMBL/GenBank/DDBJ databases">
        <title>Natrarchaeobius chitinivorans gen. nov., sp. nov., and Natrarchaeobius haloalkaliphilus sp. nov., alkaliphilic, chitin-utilizing haloarchaea from hypersaline alkaline lakes.</title>
        <authorList>
            <person name="Sorokin D.Y."/>
            <person name="Elcheninov A.G."/>
            <person name="Kostrikina N.A."/>
            <person name="Bale N.J."/>
            <person name="Sinninghe Damste J.S."/>
            <person name="Khijniak T.V."/>
            <person name="Kublanov I.V."/>
            <person name="Toshchakov S.V."/>
        </authorList>
    </citation>
    <scope>NUCLEOTIDE SEQUENCE [LARGE SCALE GENOMIC DNA]</scope>
    <source>
        <strain evidence="2 3">AArcht4T</strain>
    </source>
</reference>
<keyword evidence="3" id="KW-1185">Reference proteome</keyword>
<evidence type="ECO:0000313" key="3">
    <source>
        <dbReference type="Proteomes" id="UP000282323"/>
    </source>
</evidence>
<evidence type="ECO:0000313" key="2">
    <source>
        <dbReference type="EMBL" id="RQG94341.1"/>
    </source>
</evidence>
<feature type="transmembrane region" description="Helical" evidence="1">
    <location>
        <begin position="6"/>
        <end position="23"/>
    </location>
</feature>
<keyword evidence="1" id="KW-1133">Transmembrane helix</keyword>
<keyword evidence="1" id="KW-0472">Membrane</keyword>
<comment type="caution">
    <text evidence="2">The sequence shown here is derived from an EMBL/GenBank/DDBJ whole genome shotgun (WGS) entry which is preliminary data.</text>
</comment>
<dbReference type="Proteomes" id="UP000282323">
    <property type="component" value="Unassembled WGS sequence"/>
</dbReference>
<protein>
    <submittedName>
        <fullName evidence="2">Sporulation control protein</fullName>
    </submittedName>
</protein>
<sequence>MPAFGIGIPIFLVVQAFISWFVYSEAKKYGSRSPVVVGASVFVLGVGLAFVFSTVIALVVVELLVIPIYLLGVHAAKRRSASA</sequence>